<dbReference type="PROSITE" id="PS50294">
    <property type="entry name" value="WD_REPEATS_REGION"/>
    <property type="match status" value="3"/>
</dbReference>
<comment type="caution">
    <text evidence="5">The sequence shown here is derived from an EMBL/GenBank/DDBJ whole genome shotgun (WGS) entry which is preliminary data.</text>
</comment>
<dbReference type="InterPro" id="IPR001680">
    <property type="entry name" value="WD40_rpt"/>
</dbReference>
<dbReference type="InterPro" id="IPR014906">
    <property type="entry name" value="PRP4-like"/>
</dbReference>
<reference evidence="5 6" key="1">
    <citation type="submission" date="2020-08" db="EMBL/GenBank/DDBJ databases">
        <authorList>
            <person name="Koutsovoulos G."/>
            <person name="Danchin GJ E."/>
        </authorList>
    </citation>
    <scope>NUCLEOTIDE SEQUENCE [LARGE SCALE GENOMIC DNA]</scope>
</reference>
<keyword evidence="1 3" id="KW-0853">WD repeat</keyword>
<evidence type="ECO:0000256" key="1">
    <source>
        <dbReference type="ARBA" id="ARBA00022574"/>
    </source>
</evidence>
<dbReference type="Pfam" id="PF08799">
    <property type="entry name" value="PRP4"/>
    <property type="match status" value="1"/>
</dbReference>
<dbReference type="Gene3D" id="2.130.10.10">
    <property type="entry name" value="YVTN repeat-like/Quinoprotein amine dehydrogenase"/>
    <property type="match status" value="2"/>
</dbReference>
<dbReference type="Proteomes" id="UP000580250">
    <property type="component" value="Unassembled WGS sequence"/>
</dbReference>
<dbReference type="SUPFAM" id="SSF158230">
    <property type="entry name" value="PRP4-like"/>
    <property type="match status" value="1"/>
</dbReference>
<evidence type="ECO:0000313" key="5">
    <source>
        <dbReference type="EMBL" id="CAD2130539.1"/>
    </source>
</evidence>
<dbReference type="InterPro" id="IPR020472">
    <property type="entry name" value="WD40_PAC1"/>
</dbReference>
<accession>A0A6V7TPZ6</accession>
<dbReference type="InterPro" id="IPR036285">
    <property type="entry name" value="PRP4-like_sf"/>
</dbReference>
<gene>
    <name evidence="5" type="ORF">MENT_LOCUS3025</name>
</gene>
<dbReference type="PROSITE" id="PS50082">
    <property type="entry name" value="WD_REPEATS_2"/>
    <property type="match status" value="5"/>
</dbReference>
<feature type="repeat" description="WD" evidence="3">
    <location>
        <begin position="416"/>
        <end position="453"/>
    </location>
</feature>
<dbReference type="PANTHER" id="PTHR19846">
    <property type="entry name" value="WD40 REPEAT PROTEIN"/>
    <property type="match status" value="1"/>
</dbReference>
<organism evidence="5 6">
    <name type="scientific">Meloidogyne enterolobii</name>
    <name type="common">Root-knot nematode worm</name>
    <name type="synonym">Meloidogyne mayaguensis</name>
    <dbReference type="NCBI Taxonomy" id="390850"/>
    <lineage>
        <taxon>Eukaryota</taxon>
        <taxon>Metazoa</taxon>
        <taxon>Ecdysozoa</taxon>
        <taxon>Nematoda</taxon>
        <taxon>Chromadorea</taxon>
        <taxon>Rhabditida</taxon>
        <taxon>Tylenchina</taxon>
        <taxon>Tylenchomorpha</taxon>
        <taxon>Tylenchoidea</taxon>
        <taxon>Meloidogynidae</taxon>
        <taxon>Meloidogyninae</taxon>
        <taxon>Meloidogyne</taxon>
    </lineage>
</organism>
<feature type="repeat" description="WD" evidence="3">
    <location>
        <begin position="374"/>
        <end position="405"/>
    </location>
</feature>
<sequence length="453" mass="52217">MATIEGIVDLSAIDNPIQKEILADFDRRRKARSLTLPTDDIQVKLMLRRCNEPICIFGEDILDRRERLRSLLSRMSEDEIHAILHLDEKERADIQDDQSTWYHRGPAALRDARVEIADFSLERAKQRLERARVQAMLSQQERALIKQATHRRIQTLQIYGTQVSGIRPTSFAEFSPDSKHIITSNWSGQVSIWSIPDCVEELKLQGHPCQVGAARFHPGAYKSQDPLLLNAASCDHSGNVLFWNLVDGEKPLAKLERHEDRVPRLAFHQNGRHLCTACFDSSWRLFDLETLQELIYQEGHSKSLFDLDFHVDGSLLLTGGLDCYGRVWDLRTGRCIMFLEGHQKGIYTFLMVTGSADNTCKIWDVRMRRQIYTMSAHNNLVSRVRIDPSGEYLVTGSYDNTMKLWTCSGWQPLRIFDSHNMKVTCVDISPDENWIASSCYDRTFKLWNFSREN</sequence>
<evidence type="ECO:0000256" key="2">
    <source>
        <dbReference type="ARBA" id="ARBA00022737"/>
    </source>
</evidence>
<evidence type="ECO:0000259" key="4">
    <source>
        <dbReference type="SMART" id="SM00500"/>
    </source>
</evidence>
<dbReference type="CDD" id="cd00200">
    <property type="entry name" value="WD40"/>
    <property type="match status" value="1"/>
</dbReference>
<dbReference type="GO" id="GO:0030621">
    <property type="term" value="F:U4 snRNA binding"/>
    <property type="evidence" value="ECO:0007669"/>
    <property type="project" value="TreeGrafter"/>
</dbReference>
<protein>
    <recommendedName>
        <fullName evidence="4">Pre-mRNA processing factor 4 (PRP4)-like domain-containing protein</fullName>
    </recommendedName>
</protein>
<dbReference type="FunFam" id="2.130.10.10:FF:000443">
    <property type="entry name" value="U4/U6 small nuclear ribonucleoprotein Prp4"/>
    <property type="match status" value="1"/>
</dbReference>
<dbReference type="GO" id="GO:0017070">
    <property type="term" value="F:U6 snRNA binding"/>
    <property type="evidence" value="ECO:0007669"/>
    <property type="project" value="TreeGrafter"/>
</dbReference>
<dbReference type="Gene3D" id="4.10.280.110">
    <property type="entry name" value="Pre-mRNA processing factor 4 domain"/>
    <property type="match status" value="1"/>
</dbReference>
<evidence type="ECO:0000256" key="3">
    <source>
        <dbReference type="PROSITE-ProRule" id="PRU00221"/>
    </source>
</evidence>
<proteinExistence type="predicted"/>
<feature type="repeat" description="WD" evidence="3">
    <location>
        <begin position="297"/>
        <end position="338"/>
    </location>
</feature>
<dbReference type="GO" id="GO:0000398">
    <property type="term" value="P:mRNA splicing, via spliceosome"/>
    <property type="evidence" value="ECO:0007669"/>
    <property type="project" value="TreeGrafter"/>
</dbReference>
<dbReference type="EMBL" id="CAJEWN010000009">
    <property type="protein sequence ID" value="CAD2130539.1"/>
    <property type="molecule type" value="Genomic_DNA"/>
</dbReference>
<feature type="repeat" description="WD" evidence="3">
    <location>
        <begin position="255"/>
        <end position="296"/>
    </location>
</feature>
<name>A0A6V7TPZ6_MELEN</name>
<feature type="repeat" description="WD" evidence="3">
    <location>
        <begin position="350"/>
        <end position="373"/>
    </location>
</feature>
<dbReference type="PRINTS" id="PR00320">
    <property type="entry name" value="GPROTEINBRPT"/>
</dbReference>
<evidence type="ECO:0000313" key="6">
    <source>
        <dbReference type="Proteomes" id="UP000580250"/>
    </source>
</evidence>
<dbReference type="SMART" id="SM00320">
    <property type="entry name" value="WD40"/>
    <property type="match status" value="7"/>
</dbReference>
<keyword evidence="2" id="KW-0677">Repeat</keyword>
<dbReference type="AlphaFoldDB" id="A0A6V7TPZ6"/>
<feature type="domain" description="Pre-mRNA processing factor 4 (PRP4)-like" evidence="4">
    <location>
        <begin position="38"/>
        <end position="90"/>
    </location>
</feature>
<dbReference type="OrthoDB" id="540662at2759"/>
<dbReference type="SUPFAM" id="SSF50978">
    <property type="entry name" value="WD40 repeat-like"/>
    <property type="match status" value="1"/>
</dbReference>
<dbReference type="InterPro" id="IPR015943">
    <property type="entry name" value="WD40/YVTN_repeat-like_dom_sf"/>
</dbReference>
<dbReference type="FunFam" id="2.130.10.10:FF:001211">
    <property type="entry name" value="CBN-PRP-4 protein"/>
    <property type="match status" value="1"/>
</dbReference>
<dbReference type="PANTHER" id="PTHR19846:SF0">
    <property type="entry name" value="PRE-MRNA PROCESSING FACTOR 4"/>
    <property type="match status" value="1"/>
</dbReference>
<dbReference type="GO" id="GO:0046540">
    <property type="term" value="C:U4/U6 x U5 tri-snRNP complex"/>
    <property type="evidence" value="ECO:0007669"/>
    <property type="project" value="TreeGrafter"/>
</dbReference>
<dbReference type="Pfam" id="PF00400">
    <property type="entry name" value="WD40"/>
    <property type="match status" value="6"/>
</dbReference>
<dbReference type="InterPro" id="IPR036322">
    <property type="entry name" value="WD40_repeat_dom_sf"/>
</dbReference>
<dbReference type="SMART" id="SM00500">
    <property type="entry name" value="SFM"/>
    <property type="match status" value="1"/>
</dbReference>